<reference evidence="3" key="1">
    <citation type="journal article" date="2011" name="Nat. Biotechnol.">
        <title>The genomic sequence of the Chinese hamster ovary (CHO)-K1 cell line.</title>
        <authorList>
            <person name="Xu X."/>
            <person name="Nagarajan H."/>
            <person name="Lewis N.E."/>
            <person name="Pan S."/>
            <person name="Cai Z."/>
            <person name="Liu X."/>
            <person name="Chen W."/>
            <person name="Xie M."/>
            <person name="Wang W."/>
            <person name="Hammond S."/>
            <person name="Andersen M.R."/>
            <person name="Neff N."/>
            <person name="Passarelli B."/>
            <person name="Koh W."/>
            <person name="Fan H.C."/>
            <person name="Wang J."/>
            <person name="Gui Y."/>
            <person name="Lee K.H."/>
            <person name="Betenbaugh M.J."/>
            <person name="Quake S.R."/>
            <person name="Famili I."/>
            <person name="Palsson B.O."/>
            <person name="Wang J."/>
        </authorList>
    </citation>
    <scope>NUCLEOTIDE SEQUENCE [LARGE SCALE GENOMIC DNA]</scope>
    <source>
        <strain evidence="3">CHO K1 cell line</strain>
    </source>
</reference>
<evidence type="ECO:0000256" key="1">
    <source>
        <dbReference type="SAM" id="MobiDB-lite"/>
    </source>
</evidence>
<evidence type="ECO:0000313" key="3">
    <source>
        <dbReference type="Proteomes" id="UP000001075"/>
    </source>
</evidence>
<dbReference type="Proteomes" id="UP000001075">
    <property type="component" value="Unassembled WGS sequence"/>
</dbReference>
<name>G3H9A1_CRIGR</name>
<sequence>MGSASSGKRGKPALLGPQSSGPCQVTPARSCTHCSIIPDGSRKKQKPDQGAGVSQHPARETKNKTDSTEKVERLRDNQRGSSVVIYNRDCKMVN</sequence>
<dbReference type="EMBL" id="JH000225">
    <property type="protein sequence ID" value="EGV92205.1"/>
    <property type="molecule type" value="Genomic_DNA"/>
</dbReference>
<accession>G3H9A1</accession>
<proteinExistence type="predicted"/>
<feature type="compositionally biased region" description="Polar residues" evidence="1">
    <location>
        <begin position="17"/>
        <end position="33"/>
    </location>
</feature>
<feature type="region of interest" description="Disordered" evidence="1">
    <location>
        <begin position="1"/>
        <end position="94"/>
    </location>
</feature>
<dbReference type="GlyGen" id="G3H9A1">
    <property type="glycosylation" value="1 site"/>
</dbReference>
<dbReference type="InParanoid" id="G3H9A1"/>
<gene>
    <name evidence="2" type="ORF">I79_006967</name>
</gene>
<feature type="compositionally biased region" description="Basic and acidic residues" evidence="1">
    <location>
        <begin position="57"/>
        <end position="78"/>
    </location>
</feature>
<evidence type="ECO:0000313" key="2">
    <source>
        <dbReference type="EMBL" id="EGV92205.1"/>
    </source>
</evidence>
<protein>
    <submittedName>
        <fullName evidence="2">Uncharacterized protein</fullName>
    </submittedName>
</protein>
<dbReference type="AlphaFoldDB" id="G3H9A1"/>
<organism evidence="2 3">
    <name type="scientific">Cricetulus griseus</name>
    <name type="common">Chinese hamster</name>
    <name type="synonym">Cricetulus barabensis griseus</name>
    <dbReference type="NCBI Taxonomy" id="10029"/>
    <lineage>
        <taxon>Eukaryota</taxon>
        <taxon>Metazoa</taxon>
        <taxon>Chordata</taxon>
        <taxon>Craniata</taxon>
        <taxon>Vertebrata</taxon>
        <taxon>Euteleostomi</taxon>
        <taxon>Mammalia</taxon>
        <taxon>Eutheria</taxon>
        <taxon>Euarchontoglires</taxon>
        <taxon>Glires</taxon>
        <taxon>Rodentia</taxon>
        <taxon>Myomorpha</taxon>
        <taxon>Muroidea</taxon>
        <taxon>Cricetidae</taxon>
        <taxon>Cricetinae</taxon>
        <taxon>Cricetulus</taxon>
    </lineage>
</organism>